<evidence type="ECO:0000256" key="1">
    <source>
        <dbReference type="ARBA" id="ARBA00007734"/>
    </source>
</evidence>
<dbReference type="PANTHER" id="PTHR37423:SF2">
    <property type="entry name" value="MEMBRANE-BOUND LYTIC MUREIN TRANSGLYCOSYLASE C"/>
    <property type="match status" value="1"/>
</dbReference>
<evidence type="ECO:0000313" key="5">
    <source>
        <dbReference type="EMBL" id="RDD64819.1"/>
    </source>
</evidence>
<evidence type="ECO:0000256" key="3">
    <source>
        <dbReference type="SAM" id="SignalP"/>
    </source>
</evidence>
<feature type="signal peptide" evidence="3">
    <location>
        <begin position="1"/>
        <end position="23"/>
    </location>
</feature>
<dbReference type="SUPFAM" id="SSF53955">
    <property type="entry name" value="Lysozyme-like"/>
    <property type="match status" value="1"/>
</dbReference>
<comment type="similarity">
    <text evidence="1">Belongs to the transglycosylase Slt family.</text>
</comment>
<sequence>MRWWVNLACLWLASALWPGFARAEPGTMCSTGKWGHVQCIRPSHFVHDACQAIDIFARANGLPPGFFARLIWQESRFDPNALSHADARGIAQFIDSTAALRGLSDSYNPAEALEHSADYLGELSQRYGNPGLAAVAYNGGERRADGLVAKTGGLARETVNYVQIITGLTAETWRDDPPEGHDFRLQGDVPFRAACHDLARNRRLTAYPEPEPAVKPWGVQLAFGTSVDAARRKYSEKTRSCAALVKGETVDYVYEKSRASPRGGYYMARIGRDDRDAAWRYCSQLKNRGCICAVYANG</sequence>
<keyword evidence="3" id="KW-0732">Signal</keyword>
<comment type="caution">
    <text evidence="5">The sequence shown here is derived from an EMBL/GenBank/DDBJ whole genome shotgun (WGS) entry which is preliminary data.</text>
</comment>
<organism evidence="5 6">
    <name type="scientific">Thalassococcus profundi</name>
    <dbReference type="NCBI Taxonomy" id="2282382"/>
    <lineage>
        <taxon>Bacteria</taxon>
        <taxon>Pseudomonadati</taxon>
        <taxon>Pseudomonadota</taxon>
        <taxon>Alphaproteobacteria</taxon>
        <taxon>Rhodobacterales</taxon>
        <taxon>Roseobacteraceae</taxon>
        <taxon>Thalassococcus</taxon>
    </lineage>
</organism>
<reference evidence="5 6" key="1">
    <citation type="submission" date="2018-07" db="EMBL/GenBank/DDBJ databases">
        <title>Thalassococcus profundi sp. nov., a marine bacterium isolated from deep seawater of Okinawa Trough.</title>
        <authorList>
            <person name="Yu M."/>
        </authorList>
    </citation>
    <scope>NUCLEOTIDE SEQUENCE [LARGE SCALE GENOMIC DNA]</scope>
    <source>
        <strain evidence="5 6">WRAS1</strain>
    </source>
</reference>
<protein>
    <submittedName>
        <fullName evidence="5">Lytic transglycosylase domain-containing protein</fullName>
    </submittedName>
</protein>
<proteinExistence type="inferred from homology"/>
<dbReference type="Proteomes" id="UP000253977">
    <property type="component" value="Unassembled WGS sequence"/>
</dbReference>
<dbReference type="OrthoDB" id="9815002at2"/>
<accession>A0A369THI9</accession>
<keyword evidence="6" id="KW-1185">Reference proteome</keyword>
<feature type="domain" description="Transglycosylase SLT" evidence="4">
    <location>
        <begin position="57"/>
        <end position="152"/>
    </location>
</feature>
<dbReference type="Gene3D" id="1.10.530.10">
    <property type="match status" value="1"/>
</dbReference>
<dbReference type="EMBL" id="QPMK01000017">
    <property type="protein sequence ID" value="RDD64819.1"/>
    <property type="molecule type" value="Genomic_DNA"/>
</dbReference>
<name>A0A369THI9_9RHOB</name>
<dbReference type="CDD" id="cd00254">
    <property type="entry name" value="LT-like"/>
    <property type="match status" value="1"/>
</dbReference>
<dbReference type="Pfam" id="PF01464">
    <property type="entry name" value="SLT"/>
    <property type="match status" value="1"/>
</dbReference>
<dbReference type="InterPro" id="IPR008258">
    <property type="entry name" value="Transglycosylase_SLT_dom_1"/>
</dbReference>
<comment type="similarity">
    <text evidence="2">Belongs to the virb1 family.</text>
</comment>
<evidence type="ECO:0000256" key="2">
    <source>
        <dbReference type="ARBA" id="ARBA00009387"/>
    </source>
</evidence>
<dbReference type="PANTHER" id="PTHR37423">
    <property type="entry name" value="SOLUBLE LYTIC MUREIN TRANSGLYCOSYLASE-RELATED"/>
    <property type="match status" value="1"/>
</dbReference>
<evidence type="ECO:0000259" key="4">
    <source>
        <dbReference type="Pfam" id="PF01464"/>
    </source>
</evidence>
<gene>
    <name evidence="5" type="ORF">DU478_17875</name>
</gene>
<feature type="chain" id="PRO_5016678402" evidence="3">
    <location>
        <begin position="24"/>
        <end position="298"/>
    </location>
</feature>
<dbReference type="InterPro" id="IPR023346">
    <property type="entry name" value="Lysozyme-like_dom_sf"/>
</dbReference>
<evidence type="ECO:0000313" key="6">
    <source>
        <dbReference type="Proteomes" id="UP000253977"/>
    </source>
</evidence>
<dbReference type="AlphaFoldDB" id="A0A369THI9"/>